<dbReference type="EMBL" id="JANBOI010001640">
    <property type="protein sequence ID" value="KAJ1726302.1"/>
    <property type="molecule type" value="Genomic_DNA"/>
</dbReference>
<gene>
    <name evidence="2" type="ORF">LPJ61_005279</name>
</gene>
<evidence type="ECO:0000313" key="3">
    <source>
        <dbReference type="Proteomes" id="UP001143981"/>
    </source>
</evidence>
<evidence type="ECO:0000256" key="1">
    <source>
        <dbReference type="SAM" id="MobiDB-lite"/>
    </source>
</evidence>
<keyword evidence="3" id="KW-1185">Reference proteome</keyword>
<evidence type="ECO:0000313" key="2">
    <source>
        <dbReference type="EMBL" id="KAJ1726302.1"/>
    </source>
</evidence>
<protein>
    <submittedName>
        <fullName evidence="2">Uncharacterized protein</fullName>
    </submittedName>
</protein>
<name>A0A9W7Y959_9FUNG</name>
<dbReference type="AlphaFoldDB" id="A0A9W7Y959"/>
<comment type="caution">
    <text evidence="2">The sequence shown here is derived from an EMBL/GenBank/DDBJ whole genome shotgun (WGS) entry which is preliminary data.</text>
</comment>
<reference evidence="2" key="1">
    <citation type="submission" date="2022-07" db="EMBL/GenBank/DDBJ databases">
        <title>Phylogenomic reconstructions and comparative analyses of Kickxellomycotina fungi.</title>
        <authorList>
            <person name="Reynolds N.K."/>
            <person name="Stajich J.E."/>
            <person name="Barry K."/>
            <person name="Grigoriev I.V."/>
            <person name="Crous P."/>
            <person name="Smith M.E."/>
        </authorList>
    </citation>
    <scope>NUCLEOTIDE SEQUENCE</scope>
    <source>
        <strain evidence="2">BCRC 34381</strain>
    </source>
</reference>
<dbReference type="Proteomes" id="UP001143981">
    <property type="component" value="Unassembled WGS sequence"/>
</dbReference>
<sequence>MDAGLPGEATPLCRPDADDGPHHHVVDYGSTDVRAHALVLPAHDIGGPVWNFL</sequence>
<feature type="non-terminal residue" evidence="2">
    <location>
        <position position="53"/>
    </location>
</feature>
<feature type="region of interest" description="Disordered" evidence="1">
    <location>
        <begin position="1"/>
        <end position="20"/>
    </location>
</feature>
<organism evidence="2 3">
    <name type="scientific">Coemansia biformis</name>
    <dbReference type="NCBI Taxonomy" id="1286918"/>
    <lineage>
        <taxon>Eukaryota</taxon>
        <taxon>Fungi</taxon>
        <taxon>Fungi incertae sedis</taxon>
        <taxon>Zoopagomycota</taxon>
        <taxon>Kickxellomycotina</taxon>
        <taxon>Kickxellomycetes</taxon>
        <taxon>Kickxellales</taxon>
        <taxon>Kickxellaceae</taxon>
        <taxon>Coemansia</taxon>
    </lineage>
</organism>
<proteinExistence type="predicted"/>
<accession>A0A9W7Y959</accession>